<reference evidence="6 7" key="1">
    <citation type="journal article" date="2011" name="Proc. Natl. Acad. Sci. U.S.A.">
        <title>Genome and transcriptome analyses of the mountain pine beetle-fungal symbiont Grosmannia clavigera, a lodgepole pine pathogen.</title>
        <authorList>
            <person name="DiGuistini S."/>
            <person name="Wang Y."/>
            <person name="Liao N.Y."/>
            <person name="Taylor G."/>
            <person name="Tanguay P."/>
            <person name="Feau N."/>
            <person name="Henrissat B."/>
            <person name="Chan S.K."/>
            <person name="Hesse-Orce U."/>
            <person name="Alamouti S.M."/>
            <person name="Tsui C.K.M."/>
            <person name="Docking R.T."/>
            <person name="Levasseur A."/>
            <person name="Haridas S."/>
            <person name="Robertson G."/>
            <person name="Birol I."/>
            <person name="Holt R.A."/>
            <person name="Marra M.A."/>
            <person name="Hamelin R.C."/>
            <person name="Hirst M."/>
            <person name="Jones S.J.M."/>
            <person name="Bohlmann J."/>
            <person name="Breuil C."/>
        </authorList>
    </citation>
    <scope>NUCLEOTIDE SEQUENCE [LARGE SCALE GENOMIC DNA]</scope>
    <source>
        <strain evidence="7">kw1407 / UAMH 11150</strain>
    </source>
</reference>
<dbReference type="InterPro" id="IPR031350">
    <property type="entry name" value="Goodbye_dom"/>
</dbReference>
<keyword evidence="7" id="KW-1185">Reference proteome</keyword>
<name>F0XCL0_GROCL</name>
<sequence length="1618" mass="181589">MTTAATSTTGSGPVSVAFASSIDRDSEDYRELSKVWKDVESRVQRLAETRTLSLAGQVPSLQRNLDIDGVLKIMKKSKEYSEKETVKYARVEKAISTTLRCISNIGGIIADGVSTVFEPAQTCYNALTFVIQAWQGYVGIFENLADLLERCVEFLERLDHYKAYMDVKLTRVAVQYLNLFVDICDRSIRLRKKHVKLLAFTKMLFLNDDEVRSHLTDMGKLFDKERGLVLAQVFNSTNDNSASLKGLAKDNNDQKKESEGRRWRKTIAKTLGFEPGDLDPDSEPVAKWRTMLNKYKNLLSLLEDTGQWIMDDADGPFMQWATGASNREVPPILLLNGERGSGKTFMMANVIKYLGKMDGIASKAVLSYFFVQPDPKQAGLRDGVSILEAVSRSLLWQCAVGSETMTRSIGQMCEKGRDLVGAVDMWSKLFLNNAERQKTDTVFYLFVDGLDDMSLVLPLLRRISADKAERRVRVFLTTTPKLQNQLGSLDFRCIEIHGRKKKGIAHGKKDKHPVHSNDKDIASYICYRMNQMDILKDSTRPGIDEWRRKIREELQVKCDGDYCKLVTSLDAIANADFVDDIQAVLDNAHGTRANQIVAEIERLNRARTLKERIEINEIILWIQGGESWLSVEAMEAVLAVKHNNGPAMTSLLLFDVKIKNKYPIFQIDSSGNVNFRSDEVETAISARTVSASSTSPKRITNGEISLVQHLLITFCPPDLYGRFQFDHFFAHKADPPLHSTDICSDPDNMHIRIALSSLMVLTSPKDKPTAAIRHYARVNLLKHLCKTDLDRADKGLKAATGQLLVALFTRDVGIDALFWIECDTVSQQRWEMEENRFLRLVRVDWLYSFDGVDILLKWFCDADVVHEIATNTREGAFVAAFTKQGANRHEVLFKPAAKRLAQKLLCFDHCSLREAHTWLFFLNGFMDKLPRQEMKPVTLGSVQTPAQLETGGSDRGDVGTENDGTVRPLNGNDQHDGNDDLPEIPRSADAINELDGVAFRKIEKRKVSLAQLTRIENWASIALEKSGACEPLWEVQMAAIISYSCNHLKAETIADRRAHKALKKDPSHWLVCYYLSCSEAKDEASINLLLRSLQSIEKIQNSSDKTRWNAARDHQLILAHIHLRLGHRYWKTGQFEKAVQHHQESFKFSGTRFREYIEALLLYSGEKHWDEVIALLGWILDCVEQWPPYFNELYTILISNPKFDAVVPAAANALDRWDTVENLFAQATRIARKREDWDSTFGMLKSLGDMLYKHDADLERHETGVVASWAAAIEVLVAHPSDGIAMGSVTEIANNLSRIYLEQALRHLREAGGRVPEDKAKEVEATQLLDKITALVFPDVAPMWNRTVLCCVARYHVQVGNMVEAKKAVADLMEAIMAMLSDDDPSNDEWAMMCLAGVVNVFADEENTIAAWQVVNLIQTEAITARRAWEEMIPDGEMSESRGSIAEVEVDDGEGAESAAGENASFTTLDTTDEDAHTSVSGSVESDHVTTDGETVATEDVDDASSVSFGSIPDAPVALLICGGCNEEFLYASQAYMCCDCVGTVSFDEKCYQRLQKGELCRSTPSVCNKAHHFVYLPKWDDEAAKTVPKGSLPMGSDTIRLEDWKKGLRAKYMDLGL</sequence>
<dbReference type="PROSITE" id="PS50005">
    <property type="entry name" value="TPR"/>
    <property type="match status" value="1"/>
</dbReference>
<dbReference type="InterPro" id="IPR019734">
    <property type="entry name" value="TPR_rpt"/>
</dbReference>
<feature type="region of interest" description="Disordered" evidence="3">
    <location>
        <begin position="942"/>
        <end position="984"/>
    </location>
</feature>
<evidence type="ECO:0000313" key="7">
    <source>
        <dbReference type="Proteomes" id="UP000007796"/>
    </source>
</evidence>
<dbReference type="InterPro" id="IPR056884">
    <property type="entry name" value="NPHP3-like_N"/>
</dbReference>
<dbReference type="Gene3D" id="1.25.40.10">
    <property type="entry name" value="Tetratricopeptide repeat domain"/>
    <property type="match status" value="1"/>
</dbReference>
<evidence type="ECO:0000256" key="2">
    <source>
        <dbReference type="PROSITE-ProRule" id="PRU00339"/>
    </source>
</evidence>
<accession>F0XCL0</accession>
<protein>
    <submittedName>
        <fullName evidence="6">Nacht and tpr domain containing protein</fullName>
    </submittedName>
</protein>
<evidence type="ECO:0000256" key="1">
    <source>
        <dbReference type="ARBA" id="ARBA00022737"/>
    </source>
</evidence>
<evidence type="ECO:0000256" key="3">
    <source>
        <dbReference type="SAM" id="MobiDB-lite"/>
    </source>
</evidence>
<dbReference type="Proteomes" id="UP000007796">
    <property type="component" value="Unassembled WGS sequence"/>
</dbReference>
<evidence type="ECO:0000313" key="6">
    <source>
        <dbReference type="EMBL" id="EFX04362.1"/>
    </source>
</evidence>
<feature type="repeat" description="TPR" evidence="2">
    <location>
        <begin position="1119"/>
        <end position="1152"/>
    </location>
</feature>
<organism evidence="7">
    <name type="scientific">Grosmannia clavigera (strain kw1407 / UAMH 11150)</name>
    <name type="common">Blue stain fungus</name>
    <name type="synonym">Graphiocladiella clavigera</name>
    <dbReference type="NCBI Taxonomy" id="655863"/>
    <lineage>
        <taxon>Eukaryota</taxon>
        <taxon>Fungi</taxon>
        <taxon>Dikarya</taxon>
        <taxon>Ascomycota</taxon>
        <taxon>Pezizomycotina</taxon>
        <taxon>Sordariomycetes</taxon>
        <taxon>Sordariomycetidae</taxon>
        <taxon>Ophiostomatales</taxon>
        <taxon>Ophiostomataceae</taxon>
        <taxon>Leptographium</taxon>
    </lineage>
</organism>
<dbReference type="OrthoDB" id="2913095at2759"/>
<dbReference type="InParanoid" id="F0XCL0"/>
<keyword evidence="1" id="KW-0677">Repeat</keyword>
<dbReference type="Pfam" id="PF17109">
    <property type="entry name" value="Goodbye"/>
    <property type="match status" value="1"/>
</dbReference>
<dbReference type="RefSeq" id="XP_014173844.1">
    <property type="nucleotide sequence ID" value="XM_014318369.1"/>
</dbReference>
<dbReference type="GeneID" id="25974152"/>
<dbReference type="eggNOG" id="ENOG502SJ2V">
    <property type="taxonomic scope" value="Eukaryota"/>
</dbReference>
<gene>
    <name evidence="6" type="ORF">CMQ_1290</name>
</gene>
<keyword evidence="2" id="KW-0802">TPR repeat</keyword>
<dbReference type="EMBL" id="GL629765">
    <property type="protein sequence ID" value="EFX04362.1"/>
    <property type="molecule type" value="Genomic_DNA"/>
</dbReference>
<dbReference type="PANTHER" id="PTHR10039">
    <property type="entry name" value="AMELOGENIN"/>
    <property type="match status" value="1"/>
</dbReference>
<proteinExistence type="predicted"/>
<dbReference type="PANTHER" id="PTHR10039:SF17">
    <property type="entry name" value="FUNGAL STAND N-TERMINAL GOODBYE DOMAIN-CONTAINING PROTEIN-RELATED"/>
    <property type="match status" value="1"/>
</dbReference>
<dbReference type="Pfam" id="PF24883">
    <property type="entry name" value="NPHP3_N"/>
    <property type="match status" value="1"/>
</dbReference>
<feature type="region of interest" description="Disordered" evidence="3">
    <location>
        <begin position="1452"/>
        <end position="1494"/>
    </location>
</feature>
<evidence type="ECO:0000259" key="4">
    <source>
        <dbReference type="Pfam" id="PF17109"/>
    </source>
</evidence>
<feature type="domain" description="Fungal STAND N-terminal Goodbye" evidence="4">
    <location>
        <begin position="60"/>
        <end position="161"/>
    </location>
</feature>
<feature type="domain" description="Nephrocystin 3-like N-terminal" evidence="5">
    <location>
        <begin position="304"/>
        <end position="477"/>
    </location>
</feature>
<evidence type="ECO:0000259" key="5">
    <source>
        <dbReference type="Pfam" id="PF24883"/>
    </source>
</evidence>
<dbReference type="HOGENOM" id="CLU_001466_0_1_1"/>
<dbReference type="InterPro" id="IPR011990">
    <property type="entry name" value="TPR-like_helical_dom_sf"/>
</dbReference>